<feature type="region of interest" description="Disordered" evidence="1">
    <location>
        <begin position="16"/>
        <end position="42"/>
    </location>
</feature>
<evidence type="ECO:0000313" key="2">
    <source>
        <dbReference type="EMBL" id="POM76847.1"/>
    </source>
</evidence>
<accession>A0A2P4YGA8</accession>
<organism evidence="2 3">
    <name type="scientific">Phytophthora palmivora</name>
    <dbReference type="NCBI Taxonomy" id="4796"/>
    <lineage>
        <taxon>Eukaryota</taxon>
        <taxon>Sar</taxon>
        <taxon>Stramenopiles</taxon>
        <taxon>Oomycota</taxon>
        <taxon>Peronosporomycetes</taxon>
        <taxon>Peronosporales</taxon>
        <taxon>Peronosporaceae</taxon>
        <taxon>Phytophthora</taxon>
    </lineage>
</organism>
<sequence length="155" mass="17518">MTPLVNSSLFTSGLGQCTSARSAGRRTHHPRQHLDRPDAVPRYFGQHQPGYGMLTTNLHRLYAAKHEAQPAVAPAPHHGGQWQGRVGCFQQQNQQVKYPDARQKKLTTIRQFERQVTLAQSVCVWFSVAGGHQSITEKYYTKQVEAWWVQLPTLG</sequence>
<protein>
    <submittedName>
        <fullName evidence="2">Uncharacterized protein</fullName>
    </submittedName>
</protein>
<dbReference type="EMBL" id="NCKW01003388">
    <property type="protein sequence ID" value="POM76847.1"/>
    <property type="molecule type" value="Genomic_DNA"/>
</dbReference>
<keyword evidence="3" id="KW-1185">Reference proteome</keyword>
<dbReference type="OrthoDB" id="146701at2759"/>
<comment type="caution">
    <text evidence="2">The sequence shown here is derived from an EMBL/GenBank/DDBJ whole genome shotgun (WGS) entry which is preliminary data.</text>
</comment>
<gene>
    <name evidence="2" type="ORF">PHPALM_5879</name>
</gene>
<evidence type="ECO:0000313" key="3">
    <source>
        <dbReference type="Proteomes" id="UP000237271"/>
    </source>
</evidence>
<dbReference type="Proteomes" id="UP000237271">
    <property type="component" value="Unassembled WGS sequence"/>
</dbReference>
<dbReference type="AlphaFoldDB" id="A0A2P4YGA8"/>
<evidence type="ECO:0000256" key="1">
    <source>
        <dbReference type="SAM" id="MobiDB-lite"/>
    </source>
</evidence>
<reference evidence="2 3" key="1">
    <citation type="journal article" date="2017" name="Genome Biol. Evol.">
        <title>Phytophthora megakarya and P. palmivora, closely related causal agents of cacao black pod rot, underwent increases in genome sizes and gene numbers by different mechanisms.</title>
        <authorList>
            <person name="Ali S.S."/>
            <person name="Shao J."/>
            <person name="Lary D.J."/>
            <person name="Kronmiller B."/>
            <person name="Shen D."/>
            <person name="Strem M.D."/>
            <person name="Amoako-Attah I."/>
            <person name="Akrofi A.Y."/>
            <person name="Begoude B.A."/>
            <person name="Ten Hoopen G.M."/>
            <person name="Coulibaly K."/>
            <person name="Kebe B.I."/>
            <person name="Melnick R.L."/>
            <person name="Guiltinan M.J."/>
            <person name="Tyler B.M."/>
            <person name="Meinhardt L.W."/>
            <person name="Bailey B.A."/>
        </authorList>
    </citation>
    <scope>NUCLEOTIDE SEQUENCE [LARGE SCALE GENOMIC DNA]</scope>
    <source>
        <strain evidence="3">sbr112.9</strain>
    </source>
</reference>
<name>A0A2P4YGA8_9STRA</name>
<proteinExistence type="predicted"/>